<keyword evidence="2 7" id="KW-0963">Cytoplasm</keyword>
<protein>
    <recommendedName>
        <fullName evidence="7">PAN2-PAN3 deadenylation complex subunit PAN3</fullName>
    </recommendedName>
    <alternativeName>
        <fullName evidence="7">PAB1P-dependent poly(A)-specific ribonuclease</fullName>
    </alternativeName>
    <alternativeName>
        <fullName evidence="7">Poly(A)-nuclease deadenylation complex subunit 3</fullName>
        <shortName evidence="7">PAN deadenylation complex subunit 3</shortName>
    </alternativeName>
</protein>
<dbReference type="EMBL" id="JAZGSY010000464">
    <property type="protein sequence ID" value="KAL1836108.1"/>
    <property type="molecule type" value="Genomic_DNA"/>
</dbReference>
<evidence type="ECO:0000259" key="10">
    <source>
        <dbReference type="PROSITE" id="PS50103"/>
    </source>
</evidence>
<dbReference type="PANTHER" id="PTHR12272:SF11">
    <property type="entry name" value="PAN2-PAN3 DEADENYLATION COMPLEX SUBUNIT PAN3"/>
    <property type="match status" value="1"/>
</dbReference>
<evidence type="ECO:0000256" key="7">
    <source>
        <dbReference type="HAMAP-Rule" id="MF_03181"/>
    </source>
</evidence>
<feature type="region of interest" description="Knob domain" evidence="7">
    <location>
        <begin position="597"/>
        <end position="699"/>
    </location>
</feature>
<organism evidence="11 12">
    <name type="scientific">Humicola insolens</name>
    <name type="common">Soft-rot fungus</name>
    <dbReference type="NCBI Taxonomy" id="85995"/>
    <lineage>
        <taxon>Eukaryota</taxon>
        <taxon>Fungi</taxon>
        <taxon>Dikarya</taxon>
        <taxon>Ascomycota</taxon>
        <taxon>Pezizomycotina</taxon>
        <taxon>Sordariomycetes</taxon>
        <taxon>Sordariomycetidae</taxon>
        <taxon>Sordariales</taxon>
        <taxon>Chaetomiaceae</taxon>
        <taxon>Mycothermus</taxon>
    </lineage>
</organism>
<dbReference type="Gene3D" id="1.10.510.10">
    <property type="entry name" value="Transferase(Phosphotransferase) domain 1"/>
    <property type="match status" value="1"/>
</dbReference>
<feature type="binding site" evidence="7">
    <location>
        <begin position="455"/>
        <end position="456"/>
    </location>
    <ligand>
        <name>ATP</name>
        <dbReference type="ChEBI" id="CHEBI:30616"/>
    </ligand>
</feature>
<evidence type="ECO:0000256" key="9">
    <source>
        <dbReference type="SAM" id="MobiDB-lite"/>
    </source>
</evidence>
<comment type="similarity">
    <text evidence="7">Belongs to the protein kinase superfamily. PAN3 family.</text>
</comment>
<keyword evidence="8" id="KW-0863">Zinc-finger</keyword>
<feature type="compositionally biased region" description="Polar residues" evidence="9">
    <location>
        <begin position="53"/>
        <end position="62"/>
    </location>
</feature>
<comment type="subunit">
    <text evidence="7">Homodimer. Forms a heterotrimer with a catalytic subunit PAN2 to form the poly(A)-nuclease (PAN) deadenylation complex. Interacts (via PAM-2 motif) with poly(A)-binding protein PAB1 (via PABC domain), conferring substrate specificity of the enzyme complex.</text>
</comment>
<dbReference type="Gene3D" id="1.10.287.3700">
    <property type="match status" value="1"/>
</dbReference>
<comment type="domain">
    <text evidence="7">The N-terminal zinc finger binds to poly(A) RNA.</text>
</comment>
<dbReference type="PROSITE" id="PS50103">
    <property type="entry name" value="ZF_C3H1"/>
    <property type="match status" value="1"/>
</dbReference>
<feature type="binding site" evidence="7">
    <location>
        <position position="346"/>
    </location>
    <ligand>
        <name>ATP</name>
        <dbReference type="ChEBI" id="CHEBI:30616"/>
    </ligand>
</feature>
<feature type="domain" description="C3H1-type" evidence="10">
    <location>
        <begin position="25"/>
        <end position="54"/>
    </location>
</feature>
<keyword evidence="3 7" id="KW-0507">mRNA processing</keyword>
<dbReference type="InterPro" id="IPR000571">
    <property type="entry name" value="Znf_CCCH"/>
</dbReference>
<feature type="zinc finger region" description="C3H1-type" evidence="8">
    <location>
        <begin position="25"/>
        <end position="54"/>
    </location>
</feature>
<dbReference type="HAMAP" id="MF_03181">
    <property type="entry name" value="PAN3"/>
    <property type="match status" value="1"/>
</dbReference>
<dbReference type="InterPro" id="IPR041332">
    <property type="entry name" value="Pan3_CK"/>
</dbReference>
<name>A0ABR3V2V8_HUMIN</name>
<dbReference type="Gene3D" id="6.10.250.3160">
    <property type="match status" value="1"/>
</dbReference>
<keyword evidence="8" id="KW-0862">Zinc</keyword>
<evidence type="ECO:0000256" key="2">
    <source>
        <dbReference type="ARBA" id="ARBA00022490"/>
    </source>
</evidence>
<dbReference type="Pfam" id="PF18101">
    <property type="entry name" value="Pan3_CK"/>
    <property type="match status" value="1"/>
</dbReference>
<dbReference type="Pfam" id="PF25586">
    <property type="entry name" value="zf-CCCH_PAN3"/>
    <property type="match status" value="1"/>
</dbReference>
<comment type="caution">
    <text evidence="11">The sequence shown here is derived from an EMBL/GenBank/DDBJ whole genome shotgun (WGS) entry which is preliminary data.</text>
</comment>
<feature type="binding site" evidence="7">
    <location>
        <begin position="396"/>
        <end position="403"/>
    </location>
    <ligand>
        <name>ATP</name>
        <dbReference type="ChEBI" id="CHEBI:30616"/>
    </ligand>
</feature>
<evidence type="ECO:0000256" key="3">
    <source>
        <dbReference type="ARBA" id="ARBA00022664"/>
    </source>
</evidence>
<comment type="domain">
    <text evidence="7">The pseudokinase domain, the coiled-coil (CC), and C-terminal knob domain (CK) form a structural unit (PKC) that forms an extensive high-affinity interaction surface for PAN2.</text>
</comment>
<proteinExistence type="inferred from homology"/>
<dbReference type="InterPro" id="IPR030844">
    <property type="entry name" value="PAN3"/>
</dbReference>
<comment type="caution">
    <text evidence="7">Lacks conserved residue(s) required for the propagation of feature annotation.</text>
</comment>
<dbReference type="InterPro" id="IPR011009">
    <property type="entry name" value="Kinase-like_dom_sf"/>
</dbReference>
<evidence type="ECO:0000256" key="6">
    <source>
        <dbReference type="ARBA" id="ARBA00023054"/>
    </source>
</evidence>
<feature type="coiled-coil region" evidence="7">
    <location>
        <begin position="558"/>
        <end position="596"/>
    </location>
</feature>
<gene>
    <name evidence="7" type="primary">PAN3</name>
    <name evidence="11" type="ORF">VTJ49DRAFT_5568</name>
</gene>
<keyword evidence="8" id="KW-0479">Metal-binding</keyword>
<dbReference type="SMART" id="SM00220">
    <property type="entry name" value="S_TKc"/>
    <property type="match status" value="1"/>
</dbReference>
<feature type="compositionally biased region" description="Polar residues" evidence="9">
    <location>
        <begin position="1"/>
        <end position="10"/>
    </location>
</feature>
<feature type="region of interest" description="Disordered" evidence="9">
    <location>
        <begin position="53"/>
        <end position="122"/>
    </location>
</feature>
<evidence type="ECO:0000256" key="4">
    <source>
        <dbReference type="ARBA" id="ARBA00022741"/>
    </source>
</evidence>
<feature type="region of interest" description="Disordered" evidence="9">
    <location>
        <begin position="1"/>
        <end position="24"/>
    </location>
</feature>
<dbReference type="Gene3D" id="1.20.5.5160">
    <property type="match status" value="1"/>
</dbReference>
<keyword evidence="4 7" id="KW-0547">Nucleotide-binding</keyword>
<evidence type="ECO:0000256" key="8">
    <source>
        <dbReference type="PROSITE-ProRule" id="PRU00723"/>
    </source>
</evidence>
<reference evidence="11 12" key="1">
    <citation type="journal article" date="2024" name="Commun. Biol.">
        <title>Comparative genomic analysis of thermophilic fungi reveals convergent evolutionary adaptations and gene losses.</title>
        <authorList>
            <person name="Steindorff A.S."/>
            <person name="Aguilar-Pontes M.V."/>
            <person name="Robinson A.J."/>
            <person name="Andreopoulos B."/>
            <person name="LaButti K."/>
            <person name="Kuo A."/>
            <person name="Mondo S."/>
            <person name="Riley R."/>
            <person name="Otillar R."/>
            <person name="Haridas S."/>
            <person name="Lipzen A."/>
            <person name="Grimwood J."/>
            <person name="Schmutz J."/>
            <person name="Clum A."/>
            <person name="Reid I.D."/>
            <person name="Moisan M.C."/>
            <person name="Butler G."/>
            <person name="Nguyen T.T.M."/>
            <person name="Dewar K."/>
            <person name="Conant G."/>
            <person name="Drula E."/>
            <person name="Henrissat B."/>
            <person name="Hansel C."/>
            <person name="Singer S."/>
            <person name="Hutchinson M.I."/>
            <person name="de Vries R.P."/>
            <person name="Natvig D.O."/>
            <person name="Powell A.J."/>
            <person name="Tsang A."/>
            <person name="Grigoriev I.V."/>
        </authorList>
    </citation>
    <scope>NUCLEOTIDE SEQUENCE [LARGE SCALE GENOMIC DNA]</scope>
    <source>
        <strain evidence="11 12">CBS 620.91</strain>
    </source>
</reference>
<dbReference type="InterPro" id="IPR000719">
    <property type="entry name" value="Prot_kinase_dom"/>
</dbReference>
<dbReference type="PANTHER" id="PTHR12272">
    <property type="entry name" value="DEADENYLATION COMPLEX SUBUNIT PAN3"/>
    <property type="match status" value="1"/>
</dbReference>
<evidence type="ECO:0000313" key="11">
    <source>
        <dbReference type="EMBL" id="KAL1836108.1"/>
    </source>
</evidence>
<evidence type="ECO:0000256" key="1">
    <source>
        <dbReference type="ARBA" id="ARBA00004496"/>
    </source>
</evidence>
<evidence type="ECO:0000313" key="12">
    <source>
        <dbReference type="Proteomes" id="UP001583172"/>
    </source>
</evidence>
<dbReference type="Proteomes" id="UP001583172">
    <property type="component" value="Unassembled WGS sequence"/>
</dbReference>
<feature type="compositionally biased region" description="Polar residues" evidence="9">
    <location>
        <begin position="95"/>
        <end position="115"/>
    </location>
</feature>
<evidence type="ECO:0000256" key="5">
    <source>
        <dbReference type="ARBA" id="ARBA00022840"/>
    </source>
</evidence>
<keyword evidence="6 7" id="KW-0175">Coiled coil</keyword>
<comment type="subcellular location">
    <subcellularLocation>
        <location evidence="1 7">Cytoplasm</location>
    </subcellularLocation>
</comment>
<comment type="function">
    <text evidence="7">Regulatory subunit of the poly(A)-nuclease (PAN) deadenylation complex, one of two cytoplasmic mRNA deadenylases involved in mRNA turnover. PAN specifically shortens poly(A) tails of RNA and the activity is stimulated by poly(A)-binding protein PAB1. PAN deadenylation is followed by rapid degradation of the shortened mRNA tails by the CCR4-NOT complex. Deadenylated mRNAs are then degraded by two alternative mechanisms, namely exosome-mediated 3'-5' exonucleolytic degradation, or deadenlyation-dependent mRNA decaping and subsequent 5'-3' exonucleolytic degradation by XRN1. May also be involved in post-transcriptional maturation of mRNA poly(A) tails. PAN3 acts as a positive regulator for PAN activity, recruiting the catalytic subunit PAN2 to mRNA via its interaction with RNA and with PAB1.</text>
</comment>
<sequence length="699" mass="77975">MAATRYSTSNEIRRQVASPRAKNRENKDTLCRNVLIYGHCRYEDQGCTFNHDQNPKISSPQADQYVATPSKRQEGHITNHLSSTKKPFNVESPAFTPSGQLSTAPKKTSLPSQAASAAPFTPRGVGSEWNPWAYAPISGSDCVTVALVISQPQTVAPSIPQATEASVFNPAAIREFTPQNYDINNATAKGVAHEATGLYADPFTTMNSLGTTLPAAGQYNMYAGDHTGLAAPTGQYYPQHGAFAPGPLQPAIYHLYQPFGPYRQDLQPWQRATYDFFISPNLREELQKKSFATLQVMPNSGLPQLERWHSLFPLDTHNRKNASTFGYPSWVYKAQNSRTGRHYALRRLEGYRLTNEKAILSVMKEWKKIKNASIVTVHEAFTTREFGDSSLIFAFDYHPLSKTLQEHHLQPPHGNRYRTPTPVPENVLWGYICQLANALKTIHANKLAARCLEPSKIILTETNRIRLSACSILDVVQFESNTKSLVELQQEDLVKFGRLILSLATLTPPAHLNNVSAALDSMGNKYSANLRDAVAWLIAPPNPGEFKSIESFISGIATHMATYVDLALQDNDDKLFHLAREVENGRYVRILTKLMAIFDRGDLGVMQNWSETGDRYQLKLFRDYVFHRVEADGKPNLDLGHMLTCLNKLDAGVDEMVLLTSPDNDTVFIVSYRELKQTADRAFNELVKLSKTGAPGANN</sequence>
<dbReference type="SUPFAM" id="SSF56112">
    <property type="entry name" value="Protein kinase-like (PK-like)"/>
    <property type="match status" value="1"/>
</dbReference>
<comment type="domain">
    <text evidence="7">Contains a pseudokinase domain. The protein kinase domain is predicted to be catalytically inactive because some of the residues important for catalytic activity are substituted and it lacks the equivalent of the binding site for a peptide substrate. However, it has retained an ATP-binding site and ATP-binding is required for mRNA degradation, stimulating the activity of the PAN2 nuclease in vitro. The nucleotide-binding site is juxtaposed to the RNase active site of PAN2 in the complex and may actually bind nucleosides of a poly(A) RNA rather than ATP, feeding the poly(A)-tail to the active site of the deadenylase and thus increasing the efficiency with which this distributive enzyme degrades oligo(A) RNAs.</text>
</comment>
<accession>A0ABR3V2V8</accession>
<keyword evidence="5 7" id="KW-0067">ATP-binding</keyword>
<keyword evidence="12" id="KW-1185">Reference proteome</keyword>